<dbReference type="Pfam" id="PF13561">
    <property type="entry name" value="adh_short_C2"/>
    <property type="match status" value="1"/>
</dbReference>
<evidence type="ECO:0000256" key="1">
    <source>
        <dbReference type="ARBA" id="ARBA00006484"/>
    </source>
</evidence>
<dbReference type="InterPro" id="IPR050259">
    <property type="entry name" value="SDR"/>
</dbReference>
<feature type="domain" description="Ketoreductase" evidence="3">
    <location>
        <begin position="16"/>
        <end position="194"/>
    </location>
</feature>
<gene>
    <name evidence="4" type="ORF">C1J01_17295</name>
</gene>
<keyword evidence="5" id="KW-1185">Reference proteome</keyword>
<dbReference type="SUPFAM" id="SSF51735">
    <property type="entry name" value="NAD(P)-binding Rossmann-fold domains"/>
    <property type="match status" value="1"/>
</dbReference>
<dbReference type="PRINTS" id="PR00080">
    <property type="entry name" value="SDRFAMILY"/>
</dbReference>
<dbReference type="EMBL" id="POUD01000063">
    <property type="protein sequence ID" value="PZG17726.1"/>
    <property type="molecule type" value="Genomic_DNA"/>
</dbReference>
<dbReference type="OrthoDB" id="517007at2"/>
<sequence>MKKPSPMKEVTMRSDRVVVITGAAGGIGTPLTARFLENADTVIATDFGDEALGRLAERTGHHSALHTVAADLSGEPGVTRLAEYARDVAGRVDVIVNAAGYFPVQPYEEIGPESWRRVLDTNLTGPHLVAQALLPLMKQRGWGRVINFGSGSVFDGTRGQTSYVAAKAGIVGFTRSLARELGPYNITANVIAPGLTVTEQARDTFPEALLAAQRQARAIQRDQQPADLVGPVFFLASPDADFITGQTLNVDGGKFMP</sequence>
<keyword evidence="2" id="KW-0560">Oxidoreductase</keyword>
<dbReference type="Gene3D" id="3.40.50.720">
    <property type="entry name" value="NAD(P)-binding Rossmann-like Domain"/>
    <property type="match status" value="1"/>
</dbReference>
<evidence type="ECO:0000313" key="4">
    <source>
        <dbReference type="EMBL" id="PZG17726.1"/>
    </source>
</evidence>
<dbReference type="PROSITE" id="PS00061">
    <property type="entry name" value="ADH_SHORT"/>
    <property type="match status" value="1"/>
</dbReference>
<organism evidence="4 5">
    <name type="scientific">Nonomuraea aridisoli</name>
    <dbReference type="NCBI Taxonomy" id="2070368"/>
    <lineage>
        <taxon>Bacteria</taxon>
        <taxon>Bacillati</taxon>
        <taxon>Actinomycetota</taxon>
        <taxon>Actinomycetes</taxon>
        <taxon>Streptosporangiales</taxon>
        <taxon>Streptosporangiaceae</taxon>
        <taxon>Nonomuraea</taxon>
    </lineage>
</organism>
<dbReference type="PANTHER" id="PTHR42879">
    <property type="entry name" value="3-OXOACYL-(ACYL-CARRIER-PROTEIN) REDUCTASE"/>
    <property type="match status" value="1"/>
</dbReference>
<protein>
    <submittedName>
        <fullName evidence="4">Dehydrogenase</fullName>
    </submittedName>
</protein>
<name>A0A2W2E0J0_9ACTN</name>
<dbReference type="InterPro" id="IPR002347">
    <property type="entry name" value="SDR_fam"/>
</dbReference>
<dbReference type="Proteomes" id="UP000249304">
    <property type="component" value="Unassembled WGS sequence"/>
</dbReference>
<dbReference type="FunFam" id="3.40.50.720:FF:000084">
    <property type="entry name" value="Short-chain dehydrogenase reductase"/>
    <property type="match status" value="1"/>
</dbReference>
<comment type="similarity">
    <text evidence="1">Belongs to the short-chain dehydrogenases/reductases (SDR) family.</text>
</comment>
<dbReference type="InterPro" id="IPR036291">
    <property type="entry name" value="NAD(P)-bd_dom_sf"/>
</dbReference>
<dbReference type="InterPro" id="IPR020904">
    <property type="entry name" value="Sc_DH/Rdtase_CS"/>
</dbReference>
<comment type="caution">
    <text evidence="4">The sequence shown here is derived from an EMBL/GenBank/DDBJ whole genome shotgun (WGS) entry which is preliminary data.</text>
</comment>
<evidence type="ECO:0000259" key="3">
    <source>
        <dbReference type="SMART" id="SM00822"/>
    </source>
</evidence>
<dbReference type="AlphaFoldDB" id="A0A2W2E0J0"/>
<dbReference type="GO" id="GO:0016491">
    <property type="term" value="F:oxidoreductase activity"/>
    <property type="evidence" value="ECO:0007669"/>
    <property type="project" value="UniProtKB-KW"/>
</dbReference>
<accession>A0A2W2E0J0</accession>
<evidence type="ECO:0000313" key="5">
    <source>
        <dbReference type="Proteomes" id="UP000249304"/>
    </source>
</evidence>
<proteinExistence type="inferred from homology"/>
<reference evidence="4 5" key="1">
    <citation type="submission" date="2018-01" db="EMBL/GenBank/DDBJ databases">
        <title>Draft genome sequence of Nonomuraea sp. KC333.</title>
        <authorList>
            <person name="Sahin N."/>
            <person name="Saygin H."/>
            <person name="Ay H."/>
        </authorList>
    </citation>
    <scope>NUCLEOTIDE SEQUENCE [LARGE SCALE GENOMIC DNA]</scope>
    <source>
        <strain evidence="4 5">KC333</strain>
    </source>
</reference>
<dbReference type="GO" id="GO:0032787">
    <property type="term" value="P:monocarboxylic acid metabolic process"/>
    <property type="evidence" value="ECO:0007669"/>
    <property type="project" value="UniProtKB-ARBA"/>
</dbReference>
<dbReference type="InterPro" id="IPR057326">
    <property type="entry name" value="KR_dom"/>
</dbReference>
<dbReference type="PANTHER" id="PTHR42879:SF2">
    <property type="entry name" value="3-OXOACYL-[ACYL-CARRIER-PROTEIN] REDUCTASE FABG"/>
    <property type="match status" value="1"/>
</dbReference>
<evidence type="ECO:0000256" key="2">
    <source>
        <dbReference type="ARBA" id="ARBA00023002"/>
    </source>
</evidence>
<dbReference type="PRINTS" id="PR00081">
    <property type="entry name" value="GDHRDH"/>
</dbReference>
<dbReference type="CDD" id="cd05233">
    <property type="entry name" value="SDR_c"/>
    <property type="match status" value="1"/>
</dbReference>
<dbReference type="SMART" id="SM00822">
    <property type="entry name" value="PKS_KR"/>
    <property type="match status" value="1"/>
</dbReference>